<dbReference type="PANTHER" id="PTHR30600">
    <property type="entry name" value="CYTOCHROME C PEROXIDASE-RELATED"/>
    <property type="match status" value="1"/>
</dbReference>
<dbReference type="PROSITE" id="PS51007">
    <property type="entry name" value="CYTC"/>
    <property type="match status" value="2"/>
</dbReference>
<dbReference type="PANTHER" id="PTHR30600:SF10">
    <property type="entry name" value="BLL6722 PROTEIN"/>
    <property type="match status" value="1"/>
</dbReference>
<dbReference type="Gene3D" id="1.20.1420.20">
    <property type="entry name" value="M75 peptidase, HXXE motif"/>
    <property type="match status" value="1"/>
</dbReference>
<protein>
    <submittedName>
        <fullName evidence="9">Cytochrome-c peroxidase</fullName>
    </submittedName>
</protein>
<comment type="subcellular location">
    <subcellularLocation>
        <location evidence="1">Cell envelope</location>
    </subcellularLocation>
</comment>
<dbReference type="GO" id="GO:0009055">
    <property type="term" value="F:electron transfer activity"/>
    <property type="evidence" value="ECO:0007669"/>
    <property type="project" value="InterPro"/>
</dbReference>
<dbReference type="InterPro" id="IPR009056">
    <property type="entry name" value="Cyt_c-like_dom"/>
</dbReference>
<evidence type="ECO:0000256" key="6">
    <source>
        <dbReference type="ARBA" id="ARBA00023004"/>
    </source>
</evidence>
<evidence type="ECO:0000313" key="9">
    <source>
        <dbReference type="EMBL" id="AMP98293.1"/>
    </source>
</evidence>
<dbReference type="KEGG" id="pcm:AY601_1376"/>
<organism evidence="9 10">
    <name type="scientific">Pedobacter cryoconitis</name>
    <dbReference type="NCBI Taxonomy" id="188932"/>
    <lineage>
        <taxon>Bacteria</taxon>
        <taxon>Pseudomonadati</taxon>
        <taxon>Bacteroidota</taxon>
        <taxon>Sphingobacteriia</taxon>
        <taxon>Sphingobacteriales</taxon>
        <taxon>Sphingobacteriaceae</taxon>
        <taxon>Pedobacter</taxon>
    </lineage>
</organism>
<dbReference type="PATRIC" id="fig|188932.3.peg.1433"/>
<keyword evidence="4" id="KW-0732">Signal</keyword>
<dbReference type="Proteomes" id="UP000071561">
    <property type="component" value="Chromosome"/>
</dbReference>
<evidence type="ECO:0000256" key="7">
    <source>
        <dbReference type="PROSITE-ProRule" id="PRU00433"/>
    </source>
</evidence>
<name>A0A127VAC0_9SPHI</name>
<gene>
    <name evidence="9" type="ORF">AY601_1376</name>
</gene>
<dbReference type="GO" id="GO:0004130">
    <property type="term" value="F:cytochrome-c peroxidase activity"/>
    <property type="evidence" value="ECO:0007669"/>
    <property type="project" value="TreeGrafter"/>
</dbReference>
<keyword evidence="10" id="KW-1185">Reference proteome</keyword>
<dbReference type="Pfam" id="PF03150">
    <property type="entry name" value="CCP_MauG"/>
    <property type="match status" value="1"/>
</dbReference>
<evidence type="ECO:0000256" key="2">
    <source>
        <dbReference type="ARBA" id="ARBA00022617"/>
    </source>
</evidence>
<dbReference type="InterPro" id="IPR004852">
    <property type="entry name" value="Di-haem_cyt_c_peroxidsae"/>
</dbReference>
<evidence type="ECO:0000313" key="10">
    <source>
        <dbReference type="Proteomes" id="UP000071561"/>
    </source>
</evidence>
<keyword evidence="9" id="KW-0575">Peroxidase</keyword>
<dbReference type="GO" id="GO:0046872">
    <property type="term" value="F:metal ion binding"/>
    <property type="evidence" value="ECO:0007669"/>
    <property type="project" value="UniProtKB-KW"/>
</dbReference>
<dbReference type="EMBL" id="CP014504">
    <property type="protein sequence ID" value="AMP98293.1"/>
    <property type="molecule type" value="Genomic_DNA"/>
</dbReference>
<dbReference type="AlphaFoldDB" id="A0A127VAC0"/>
<keyword evidence="2 7" id="KW-0349">Heme</keyword>
<dbReference type="InterPro" id="IPR038352">
    <property type="entry name" value="Imelysin_sf"/>
</dbReference>
<keyword evidence="3 7" id="KW-0479">Metal-binding</keyword>
<evidence type="ECO:0000256" key="3">
    <source>
        <dbReference type="ARBA" id="ARBA00022723"/>
    </source>
</evidence>
<evidence type="ECO:0000256" key="5">
    <source>
        <dbReference type="ARBA" id="ARBA00023002"/>
    </source>
</evidence>
<accession>A0A127VAC0</accession>
<dbReference type="Gene3D" id="1.10.760.10">
    <property type="entry name" value="Cytochrome c-like domain"/>
    <property type="match status" value="2"/>
</dbReference>
<feature type="domain" description="Cytochrome c" evidence="8">
    <location>
        <begin position="462"/>
        <end position="604"/>
    </location>
</feature>
<keyword evidence="6 7" id="KW-0408">Iron</keyword>
<dbReference type="InterPro" id="IPR036909">
    <property type="entry name" value="Cyt_c-like_dom_sf"/>
</dbReference>
<sequence>MYRNKLKLIIQFLLFITCLSVVLGLKKSTDSTGLIPLVEEVKVNFKLFAKSTNDLQRAIAALNTNPQSIHDAKNALKNSRLAYKRVAFFLDYFFQSSSLIYNKPAKVEVEEPYMEYQEPSGFQVIEALLFDPQPWVHQKELAAQAELLASSSSDLPALLYSFTATDQQILESVRLELLRVITLSITGYDAPELKSGVVEAGESIRAIQKALLPLVQQPDQAAVLLRQNLDATVIYLDQHPDFDSFDRMKFLTTYGLPLQEQLSNFIRFSKAELNTQSALNYEAKNIFSPDAIPLNVFPGAIKTDAKIVALGKKLFLEKALSGNLKRNCASCHHPEKYFSEPLKTSLAFDGKSNVPRNAPTLLYAGFQYSQFWDGRVKSLQEQIKAVITNPQEMNGEHQVILERVSKSVVYQRDFKDSFPLFKGNPIHIDAIATALAAYIQSLAPRNSAFDKYINGDRQAMNAQQLKGFNLFMGKGQCGSCHFAPLFNGLIPPYYKLTEYEVLGTPENADFKHPKKDQDQGRYNFFPISYYQAAFKTPTIRNIEKTAPYMHNGAFQDLYQVVDFYNKGGGAGLGLDLPGQTLSAKPLNLTEIEMQNIVSFMKSLTDNL</sequence>
<reference evidence="9 10" key="1">
    <citation type="submission" date="2016-03" db="EMBL/GenBank/DDBJ databases">
        <title>Complete genome sequence of Pedobacter cryoconitis PAMC 27485.</title>
        <authorList>
            <person name="Lee J."/>
            <person name="Kim O.-S."/>
        </authorList>
    </citation>
    <scope>NUCLEOTIDE SEQUENCE [LARGE SCALE GENOMIC DNA]</scope>
    <source>
        <strain evidence="9 10">PAMC 27485</strain>
    </source>
</reference>
<dbReference type="RefSeq" id="WP_198163636.1">
    <property type="nucleotide sequence ID" value="NZ_CP014504.1"/>
</dbReference>
<evidence type="ECO:0000259" key="8">
    <source>
        <dbReference type="PROSITE" id="PS51007"/>
    </source>
</evidence>
<feature type="domain" description="Cytochrome c" evidence="8">
    <location>
        <begin position="306"/>
        <end position="443"/>
    </location>
</feature>
<dbReference type="GO" id="GO:0030313">
    <property type="term" value="C:cell envelope"/>
    <property type="evidence" value="ECO:0007669"/>
    <property type="project" value="UniProtKB-SubCell"/>
</dbReference>
<dbReference type="SUPFAM" id="SSF46626">
    <property type="entry name" value="Cytochrome c"/>
    <property type="match status" value="2"/>
</dbReference>
<proteinExistence type="predicted"/>
<dbReference type="GO" id="GO:0020037">
    <property type="term" value="F:heme binding"/>
    <property type="evidence" value="ECO:0007669"/>
    <property type="project" value="InterPro"/>
</dbReference>
<keyword evidence="5" id="KW-0560">Oxidoreductase</keyword>
<evidence type="ECO:0000256" key="1">
    <source>
        <dbReference type="ARBA" id="ARBA00004196"/>
    </source>
</evidence>
<dbReference type="InterPro" id="IPR051395">
    <property type="entry name" value="Cytochrome_c_Peroxidase/MauG"/>
</dbReference>
<evidence type="ECO:0000256" key="4">
    <source>
        <dbReference type="ARBA" id="ARBA00022729"/>
    </source>
</evidence>